<dbReference type="GO" id="GO:0009341">
    <property type="term" value="C:beta-galactosidase complex"/>
    <property type="evidence" value="ECO:0007669"/>
    <property type="project" value="InterPro"/>
</dbReference>
<protein>
    <submittedName>
        <fullName evidence="5">Beta-galactosidase</fullName>
    </submittedName>
</protein>
<feature type="domain" description="Agarase CBM-like" evidence="4">
    <location>
        <begin position="242"/>
        <end position="413"/>
    </location>
</feature>
<proteinExistence type="predicted"/>
<dbReference type="Pfam" id="PF02449">
    <property type="entry name" value="Glyco_hydro_42"/>
    <property type="match status" value="1"/>
</dbReference>
<feature type="domain" description="Glycoside hydrolase family 42 N-terminal" evidence="3">
    <location>
        <begin position="672"/>
        <end position="848"/>
    </location>
</feature>
<gene>
    <name evidence="5" type="ORF">VCE7224_02906</name>
</gene>
<dbReference type="Gene3D" id="2.60.120.430">
    <property type="entry name" value="Galactose-binding lectin"/>
    <property type="match status" value="2"/>
</dbReference>
<dbReference type="Gene3D" id="3.20.20.80">
    <property type="entry name" value="Glycosidases"/>
    <property type="match status" value="1"/>
</dbReference>
<dbReference type="InterPro" id="IPR040669">
    <property type="entry name" value="Agarase_CBM"/>
</dbReference>
<evidence type="ECO:0000313" key="6">
    <source>
        <dbReference type="Proteomes" id="UP000092819"/>
    </source>
</evidence>
<evidence type="ECO:0000259" key="4">
    <source>
        <dbReference type="Pfam" id="PF17992"/>
    </source>
</evidence>
<accession>A0A1C3JGG4</accession>
<sequence>MKLQRSALSILIAGTLVGGFVYTPQVEAQTAQANETTLNTAAKLDLTSDVIMDKMQPSHVTFKKQGHSLAVEFDAISESEANSKWPGLKIFAPDEKWDWNTQGGFSMEVENPTDAPLHFEIKLADTIGIMGATDHQLDLPVDLKPNEKRTIEFYFSGSAMEMPGYRGGKELNLRQLYEMTLYTVGPAEKQTLLIHNVDFLQGTGDLVQSEVRETKVIDAPIDIVAPVIAFNDTNLDMIERHTGSDVRIVEHNGKKALEVHYGTDEDYPTVKIAQDKPWDWSQYEDITLGFDLKYTGEAPIQLYVRVDDDVDVNLGGKADGVKHSRTGYVQLSPNDEGTYYFTLKNLDQTFDAGMRGLPPRKAYQAQQMGFGWGADELDTSNIVSIQLFQMNPQNEATLEISAVSLLPNLAADSKRFENLIDQYGQYKEENWNEKVTDDKQLTQRAKEDISLIKNATLMPDRSKFGGWKKGPKLDATGYFRTEKVKGKWTLVDPEGYLYFATGLDNIRLDDTFTTTGIGFSEVEKPDTANYRPSEISGVPYLDKKGEKTQLSDLRRNMFSWLPDYNDSLAQSYQYSKMIHDGPLDHGEVFSFYGANLQRKFAPDSFNDALTTWREVVLSRMMDWGFTSLGNWSDTGYYSNTKVPYTAHGWVVGNHQKIKTGNDYWGAMHDPFDPEFRTSVKTMAKGVAQDVVDSPWCIGIFVDNELTWGNMQFDANHYSLAIGALRLDAKDSFAKTAYVNALKKQYGEISALNTAWGEKLASWDDLSNGYQFSGEYTEAIKSDFSMFLTLHANEFFKIVSEEVKQELPNHLYLGSRFADWGVTPEATKAAAPYVDVMSYNLYAYDLQSKGDWSRLEELDKPSFIGEFAFGAMDSGMFHPGPISGESQQWRGDMFKHYMQSIVDNPYFVGAHWFQYLDSPVTGRAWDGENYNNGFVTVTDTPYQELVDAAKQFHTSLYESRYGDLK</sequence>
<dbReference type="SUPFAM" id="SSF51445">
    <property type="entry name" value="(Trans)glycosidases"/>
    <property type="match status" value="1"/>
</dbReference>
<dbReference type="GO" id="GO:0005975">
    <property type="term" value="P:carbohydrate metabolic process"/>
    <property type="evidence" value="ECO:0007669"/>
    <property type="project" value="InterPro"/>
</dbReference>
<dbReference type="GO" id="GO:0004565">
    <property type="term" value="F:beta-galactosidase activity"/>
    <property type="evidence" value="ECO:0007669"/>
    <property type="project" value="InterPro"/>
</dbReference>
<evidence type="ECO:0000256" key="2">
    <source>
        <dbReference type="ARBA" id="ARBA00023295"/>
    </source>
</evidence>
<dbReference type="InterPro" id="IPR017853">
    <property type="entry name" value="GH"/>
</dbReference>
<dbReference type="EMBL" id="FLQZ01000063">
    <property type="protein sequence ID" value="SBT14144.1"/>
    <property type="molecule type" value="Genomic_DNA"/>
</dbReference>
<dbReference type="Pfam" id="PF17992">
    <property type="entry name" value="Agarase_CBM"/>
    <property type="match status" value="1"/>
</dbReference>
<name>A0A1C3JGG4_9VIBR</name>
<dbReference type="AlphaFoldDB" id="A0A1C3JGG4"/>
<evidence type="ECO:0000313" key="5">
    <source>
        <dbReference type="EMBL" id="SBT14144.1"/>
    </source>
</evidence>
<dbReference type="InterPro" id="IPR013529">
    <property type="entry name" value="Glyco_hydro_42_N"/>
</dbReference>
<evidence type="ECO:0000259" key="3">
    <source>
        <dbReference type="Pfam" id="PF02449"/>
    </source>
</evidence>
<organism evidence="5 6">
    <name type="scientific">Vibrio celticus</name>
    <dbReference type="NCBI Taxonomy" id="446372"/>
    <lineage>
        <taxon>Bacteria</taxon>
        <taxon>Pseudomonadati</taxon>
        <taxon>Pseudomonadota</taxon>
        <taxon>Gammaproteobacteria</taxon>
        <taxon>Vibrionales</taxon>
        <taxon>Vibrionaceae</taxon>
        <taxon>Vibrio</taxon>
    </lineage>
</organism>
<keyword evidence="1" id="KW-0378">Hydrolase</keyword>
<keyword evidence="6" id="KW-1185">Reference proteome</keyword>
<keyword evidence="2" id="KW-0326">Glycosidase</keyword>
<reference evidence="6" key="1">
    <citation type="submission" date="2016-06" db="EMBL/GenBank/DDBJ databases">
        <authorList>
            <person name="Rodrigo-Torres L."/>
            <person name="Arahal D.R."/>
        </authorList>
    </citation>
    <scope>NUCLEOTIDE SEQUENCE [LARGE SCALE GENOMIC DNA]</scope>
    <source>
        <strain evidence="6">CECT 7224</strain>
    </source>
</reference>
<dbReference type="Proteomes" id="UP000092819">
    <property type="component" value="Unassembled WGS sequence"/>
</dbReference>
<evidence type="ECO:0000256" key="1">
    <source>
        <dbReference type="ARBA" id="ARBA00022801"/>
    </source>
</evidence>
<dbReference type="RefSeq" id="WP_065676848.1">
    <property type="nucleotide sequence ID" value="NZ_AP025464.1"/>
</dbReference>